<name>A0A2N5SSX9_9BASI</name>
<comment type="caution">
    <text evidence="2">The sequence shown here is derived from an EMBL/GenBank/DDBJ whole genome shotgun (WGS) entry which is preliminary data.</text>
</comment>
<feature type="region of interest" description="Disordered" evidence="1">
    <location>
        <begin position="97"/>
        <end position="116"/>
    </location>
</feature>
<dbReference type="Proteomes" id="UP000235392">
    <property type="component" value="Unassembled WGS sequence"/>
</dbReference>
<dbReference type="AlphaFoldDB" id="A0A2N5SSX9"/>
<organism evidence="2 3">
    <name type="scientific">Puccinia coronata f. sp. avenae</name>
    <dbReference type="NCBI Taxonomy" id="200324"/>
    <lineage>
        <taxon>Eukaryota</taxon>
        <taxon>Fungi</taxon>
        <taxon>Dikarya</taxon>
        <taxon>Basidiomycota</taxon>
        <taxon>Pucciniomycotina</taxon>
        <taxon>Pucciniomycetes</taxon>
        <taxon>Pucciniales</taxon>
        <taxon>Pucciniaceae</taxon>
        <taxon>Puccinia</taxon>
    </lineage>
</organism>
<proteinExistence type="predicted"/>
<evidence type="ECO:0000313" key="2">
    <source>
        <dbReference type="EMBL" id="PLW16355.1"/>
    </source>
</evidence>
<protein>
    <submittedName>
        <fullName evidence="2">Uncharacterized protein</fullName>
    </submittedName>
</protein>
<evidence type="ECO:0000313" key="3">
    <source>
        <dbReference type="Proteomes" id="UP000235392"/>
    </source>
</evidence>
<sequence>MPSHLRNGKDLSFEQLRAAERDAERRRQQQRVAEIVARQSAIEPLSPSDHLGEYDQLPSVGNPNSTSYSLSAVRQISAVGQTSTVGESSVVEQHAVYPSSVVKTEPHRRPKRCPLRPTFRRLLLQPSRSRTTTPLKRATV</sequence>
<feature type="compositionally biased region" description="Low complexity" evidence="1">
    <location>
        <begin position="30"/>
        <end position="39"/>
    </location>
</feature>
<dbReference type="EMBL" id="PGCI01000774">
    <property type="protein sequence ID" value="PLW16355.1"/>
    <property type="molecule type" value="Genomic_DNA"/>
</dbReference>
<accession>A0A2N5SSX9</accession>
<gene>
    <name evidence="2" type="ORF">PCASD_22418</name>
</gene>
<feature type="region of interest" description="Disordered" evidence="1">
    <location>
        <begin position="1"/>
        <end position="67"/>
    </location>
</feature>
<feature type="compositionally biased region" description="Basic and acidic residues" evidence="1">
    <location>
        <begin position="7"/>
        <end position="27"/>
    </location>
</feature>
<reference evidence="2 3" key="1">
    <citation type="submission" date="2017-11" db="EMBL/GenBank/DDBJ databases">
        <title>De novo assembly and phasing of dikaryotic genomes from two isolates of Puccinia coronata f. sp. avenae, the causal agent of oat crown rust.</title>
        <authorList>
            <person name="Miller M.E."/>
            <person name="Zhang Y."/>
            <person name="Omidvar V."/>
            <person name="Sperschneider J."/>
            <person name="Schwessinger B."/>
            <person name="Raley C."/>
            <person name="Palmer J.M."/>
            <person name="Garnica D."/>
            <person name="Upadhyaya N."/>
            <person name="Rathjen J."/>
            <person name="Taylor J.M."/>
            <person name="Park R.F."/>
            <person name="Dodds P.N."/>
            <person name="Hirsch C.D."/>
            <person name="Kianian S.F."/>
            <person name="Figueroa M."/>
        </authorList>
    </citation>
    <scope>NUCLEOTIDE SEQUENCE [LARGE SCALE GENOMIC DNA]</scope>
    <source>
        <strain evidence="2">12SD80</strain>
    </source>
</reference>
<evidence type="ECO:0000256" key="1">
    <source>
        <dbReference type="SAM" id="MobiDB-lite"/>
    </source>
</evidence>